<evidence type="ECO:0000256" key="3">
    <source>
        <dbReference type="ARBA" id="ARBA00022729"/>
    </source>
</evidence>
<dbReference type="PROSITE" id="PS51257">
    <property type="entry name" value="PROKAR_LIPOPROTEIN"/>
    <property type="match status" value="1"/>
</dbReference>
<feature type="domain" description="Solute-binding protein family 3/N-terminal" evidence="5">
    <location>
        <begin position="72"/>
        <end position="294"/>
    </location>
</feature>
<keyword evidence="3 4" id="KW-0732">Signal</keyword>
<dbReference type="HOGENOM" id="CLU_019602_18_4_11"/>
<dbReference type="SUPFAM" id="SSF53850">
    <property type="entry name" value="Periplasmic binding protein-like II"/>
    <property type="match status" value="1"/>
</dbReference>
<dbReference type="GO" id="GO:0006865">
    <property type="term" value="P:amino acid transport"/>
    <property type="evidence" value="ECO:0007669"/>
    <property type="project" value="TreeGrafter"/>
</dbReference>
<evidence type="ECO:0000313" key="6">
    <source>
        <dbReference type="EMBL" id="AIJ21649.1"/>
    </source>
</evidence>
<comment type="similarity">
    <text evidence="1">Belongs to the bacterial solute-binding protein 3 family.</text>
</comment>
<dbReference type="Pfam" id="PF00497">
    <property type="entry name" value="SBP_bac_3"/>
    <property type="match status" value="1"/>
</dbReference>
<dbReference type="PATRIC" id="fig|1068978.7.peg.1640"/>
<dbReference type="RefSeq" id="WP_017987509.1">
    <property type="nucleotide sequence ID" value="NZ_AQUL01000001.1"/>
</dbReference>
<dbReference type="GO" id="GO:0005576">
    <property type="term" value="C:extracellular region"/>
    <property type="evidence" value="ECO:0007669"/>
    <property type="project" value="TreeGrafter"/>
</dbReference>
<dbReference type="InterPro" id="IPR051455">
    <property type="entry name" value="Bact_solute-bind_prot3"/>
</dbReference>
<keyword evidence="2" id="KW-0813">Transport</keyword>
<dbReference type="Gene3D" id="3.40.190.10">
    <property type="entry name" value="Periplasmic binding protein-like II"/>
    <property type="match status" value="2"/>
</dbReference>
<name>A0A076MLN9_AMYME</name>
<dbReference type="PANTHER" id="PTHR30085">
    <property type="entry name" value="AMINO ACID ABC TRANSPORTER PERMEASE"/>
    <property type="match status" value="1"/>
</dbReference>
<dbReference type="STRING" id="1068978.AMETH_1557"/>
<dbReference type="GO" id="GO:0030288">
    <property type="term" value="C:outer membrane-bounded periplasmic space"/>
    <property type="evidence" value="ECO:0007669"/>
    <property type="project" value="TreeGrafter"/>
</dbReference>
<evidence type="ECO:0000313" key="7">
    <source>
        <dbReference type="Proteomes" id="UP000062973"/>
    </source>
</evidence>
<dbReference type="EMBL" id="CP009110">
    <property type="protein sequence ID" value="AIJ21649.1"/>
    <property type="molecule type" value="Genomic_DNA"/>
</dbReference>
<protein>
    <submittedName>
        <fullName evidence="6">Extracellular solute-binding protein</fullName>
    </submittedName>
</protein>
<proteinExistence type="inferred from homology"/>
<evidence type="ECO:0000256" key="4">
    <source>
        <dbReference type="SAM" id="SignalP"/>
    </source>
</evidence>
<feature type="signal peptide" evidence="4">
    <location>
        <begin position="1"/>
        <end position="29"/>
    </location>
</feature>
<keyword evidence="7" id="KW-1185">Reference proteome</keyword>
<evidence type="ECO:0000259" key="5">
    <source>
        <dbReference type="SMART" id="SM00062"/>
    </source>
</evidence>
<evidence type="ECO:0000256" key="2">
    <source>
        <dbReference type="ARBA" id="ARBA00022448"/>
    </source>
</evidence>
<feature type="chain" id="PRO_5038369042" evidence="4">
    <location>
        <begin position="30"/>
        <end position="311"/>
    </location>
</feature>
<dbReference type="InterPro" id="IPR001638">
    <property type="entry name" value="Solute-binding_3/MltF_N"/>
</dbReference>
<dbReference type="OrthoDB" id="9807888at2"/>
<reference evidence="6 7" key="1">
    <citation type="submission" date="2014-07" db="EMBL/GenBank/DDBJ databases">
        <title>Whole Genome Sequence of the Amycolatopsis methanolica 239.</title>
        <authorList>
            <person name="Tang B."/>
        </authorList>
    </citation>
    <scope>NUCLEOTIDE SEQUENCE [LARGE SCALE GENOMIC DNA]</scope>
    <source>
        <strain evidence="6 7">239</strain>
    </source>
</reference>
<dbReference type="KEGG" id="amq:AMETH_1557"/>
<dbReference type="AlphaFoldDB" id="A0A076MLN9"/>
<dbReference type="PANTHER" id="PTHR30085:SF6">
    <property type="entry name" value="ABC TRANSPORTER GLUTAMINE-BINDING PROTEIN GLNH"/>
    <property type="match status" value="1"/>
</dbReference>
<organism evidence="6 7">
    <name type="scientific">Amycolatopsis methanolica 239</name>
    <dbReference type="NCBI Taxonomy" id="1068978"/>
    <lineage>
        <taxon>Bacteria</taxon>
        <taxon>Bacillati</taxon>
        <taxon>Actinomycetota</taxon>
        <taxon>Actinomycetes</taxon>
        <taxon>Pseudonocardiales</taxon>
        <taxon>Pseudonocardiaceae</taxon>
        <taxon>Amycolatopsis</taxon>
        <taxon>Amycolatopsis methanolica group</taxon>
    </lineage>
</organism>
<dbReference type="eggNOG" id="COG0834">
    <property type="taxonomic scope" value="Bacteria"/>
</dbReference>
<dbReference type="SMART" id="SM00062">
    <property type="entry name" value="PBPb"/>
    <property type="match status" value="1"/>
</dbReference>
<accession>A0A076MLN9</accession>
<gene>
    <name evidence="6" type="primary">gluB1</name>
    <name evidence="6" type="ORF">AMETH_1557</name>
</gene>
<dbReference type="CDD" id="cd13690">
    <property type="entry name" value="PBP2_GluB"/>
    <property type="match status" value="1"/>
</dbReference>
<evidence type="ECO:0000256" key="1">
    <source>
        <dbReference type="ARBA" id="ARBA00010333"/>
    </source>
</evidence>
<dbReference type="Proteomes" id="UP000062973">
    <property type="component" value="Chromosome"/>
</dbReference>
<sequence>MAGWVRAARRTAASIGLAAALLTTAVACTGDDNASSGGEVSAGQGVIGEAPVAGEADLAASPTAQAIKARGTLVIGGDENLPLLSQRNPITGSTDGFDATLGKMLAKYIIGRPNVNIVTTTPETREAMLKTGTVDAVIRIYTITAERAQRVAFAGPYLLSGQAIATLKGTTGIDDPGDLNGKTVLAVTGTTSVAAIQQQAPGAKITTFGTAEECVQALEQGKGDAYVHDLTVLAGEAQLDSKLQISGQPFTSEPYGIGLKLDDDSFKRFVNEWLRKIETAGLWQRAWQETLGTVVTGGVPSPPAIGSVPGS</sequence>